<dbReference type="AlphaFoldDB" id="Q0MWW8"/>
<feature type="non-terminal residue" evidence="2">
    <location>
        <position position="137"/>
    </location>
</feature>
<dbReference type="PANTHER" id="PTHR35450">
    <property type="entry name" value="REVERSE TRANSCRIPTASE DOMAIN-CONTAINING PROTEIN"/>
    <property type="match status" value="1"/>
</dbReference>
<feature type="non-terminal residue" evidence="2">
    <location>
        <position position="1"/>
    </location>
</feature>
<organism evidence="2">
    <name type="scientific">Phengaris nausithous</name>
    <dbReference type="NCBI Taxonomy" id="203777"/>
    <lineage>
        <taxon>Eukaryota</taxon>
        <taxon>Metazoa</taxon>
        <taxon>Ecdysozoa</taxon>
        <taxon>Arthropoda</taxon>
        <taxon>Hexapoda</taxon>
        <taxon>Insecta</taxon>
        <taxon>Pterygota</taxon>
        <taxon>Neoptera</taxon>
        <taxon>Endopterygota</taxon>
        <taxon>Lepidoptera</taxon>
        <taxon>Glossata</taxon>
        <taxon>Ditrysia</taxon>
        <taxon>Papilionoidea</taxon>
        <taxon>Lycaenidae</taxon>
        <taxon>Polyommatinae</taxon>
        <taxon>Phengaris</taxon>
    </lineage>
</organism>
<dbReference type="InterPro" id="IPR000477">
    <property type="entry name" value="RT_dom"/>
</dbReference>
<accession>Q0MWW8</accession>
<protein>
    <submittedName>
        <fullName evidence="2">Reverse transcriptase</fullName>
    </submittedName>
</protein>
<gene>
    <name evidence="2" type="primary">RT</name>
</gene>
<keyword evidence="2" id="KW-0808">Transferase</keyword>
<dbReference type="GO" id="GO:0003964">
    <property type="term" value="F:RNA-directed DNA polymerase activity"/>
    <property type="evidence" value="ECO:0007669"/>
    <property type="project" value="UniProtKB-KW"/>
</dbReference>
<dbReference type="Pfam" id="PF00078">
    <property type="entry name" value="RVT_1"/>
    <property type="match status" value="1"/>
</dbReference>
<name>Q0MWW8_9NEOP</name>
<keyword evidence="2" id="KW-0548">Nucleotidyltransferase</keyword>
<dbReference type="PANTHER" id="PTHR35450:SF2">
    <property type="entry name" value="REVERSE TRANSCRIPTASE DOMAIN-CONTAINING PROTEIN"/>
    <property type="match status" value="1"/>
</dbReference>
<dbReference type="EMBL" id="DQ836373">
    <property type="protein sequence ID" value="ABH11536.1"/>
    <property type="molecule type" value="Genomic_DNA"/>
</dbReference>
<feature type="domain" description="Reverse transcriptase" evidence="1">
    <location>
        <begin position="1"/>
        <end position="137"/>
    </location>
</feature>
<proteinExistence type="predicted"/>
<keyword evidence="2" id="KW-0695">RNA-directed DNA polymerase</keyword>
<evidence type="ECO:0000259" key="1">
    <source>
        <dbReference type="PROSITE" id="PS50878"/>
    </source>
</evidence>
<reference evidence="2" key="1">
    <citation type="journal article" date="2007" name="BMC Evol. Biol.">
        <title>CR1 clade of non-LTR retrotransposons from Maculinea butterflies (Lepidoptera: Lycaenidae): evidence for recent horizontal transmission.</title>
        <authorList>
            <person name="Novikova O."/>
            <person name="Sliwinska E."/>
            <person name="Fet V."/>
            <person name="Settele J."/>
            <person name="Blinov A."/>
            <person name="Woyciechowski M."/>
        </authorList>
    </citation>
    <scope>NUCLEOTIDE SEQUENCE</scope>
</reference>
<evidence type="ECO:0000313" key="2">
    <source>
        <dbReference type="EMBL" id="ABH11536.1"/>
    </source>
</evidence>
<sequence>PTLYKLLTLIITQKLNTHITDNKIIPEEQKGCAKGSMGCKEQLIIDAQIHNQTKKDHKNLYYAYIDYQKAFDSVPHSWLIHVLKIYKIHNTLVHFLQYIMHNWSTKLNLRTVSTRTTVSTSPIKIKRDIFQGDSLSP</sequence>
<dbReference type="PROSITE" id="PS50878">
    <property type="entry name" value="RT_POL"/>
    <property type="match status" value="1"/>
</dbReference>